<feature type="transmembrane region" description="Helical" evidence="2">
    <location>
        <begin position="480"/>
        <end position="503"/>
    </location>
</feature>
<feature type="transmembrane region" description="Helical" evidence="2">
    <location>
        <begin position="403"/>
        <end position="428"/>
    </location>
</feature>
<feature type="transmembrane region" description="Helical" evidence="2">
    <location>
        <begin position="448"/>
        <end position="468"/>
    </location>
</feature>
<dbReference type="PRINTS" id="PR00702">
    <property type="entry name" value="ACRIFLAVINRP"/>
</dbReference>
<dbReference type="Gene3D" id="3.30.70.1320">
    <property type="entry name" value="Multidrug efflux transporter AcrB pore domain like"/>
    <property type="match status" value="1"/>
</dbReference>
<feature type="transmembrane region" description="Helical" evidence="2">
    <location>
        <begin position="979"/>
        <end position="998"/>
    </location>
</feature>
<feature type="transmembrane region" description="Helical" evidence="2">
    <location>
        <begin position="377"/>
        <end position="397"/>
    </location>
</feature>
<feature type="transmembrane region" description="Helical" evidence="2">
    <location>
        <begin position="551"/>
        <end position="569"/>
    </location>
</feature>
<protein>
    <submittedName>
        <fullName evidence="3">Acriflavin resistance protein</fullName>
    </submittedName>
</protein>
<dbReference type="PANTHER" id="PTHR32063">
    <property type="match status" value="1"/>
</dbReference>
<sequence>MPGSSVIVLFFDWGTDMDFATLEVREKLDLVRSFLPSGVKDPMIFKLDPSLLPVIQAGMSIGGSGAGSTSHGTTDPAAVGTEDFGDHAGAGVAVSADAADLAVAGGSTGGTGTTGTTSAGTQAATTSIPTTDPAVAAATSTGSTGNIAASKTKSTNIQAAGSTSSTTLADLTHSAAEIVKPRLERLPGVAWVVIGGGVSSEVHVLMDPAKMEAHGLSIDYVAQILMGENLGITAGTIKHGEKELRITTKGEFEDLEQIANTPIVTPKGSLVYLKDISQVKQSFGDITQKTSMNGVPSVGISIFKQTGANTVQVAEAVHQEFESLKKELPENTQINTVFDQSEFIKLSIDSVKSNALIGAFLAILIIFLFLRNVRTTLVIAISIPISIITTFIMMYFAGFTLNMLSLGGLALGVGMIVDDSIVVLESIFRYREAGCSAWESATAGAQEVAMAVTASTFTNVVVFLPVIFVEGIASQIFKELALTVSFALLASLLVALTLVPVLANRLVEATTSLDEKTLYGRIMTAWGRALDALDSGYRSLLEWSMNHRKQVLLTVLGIFIFSIALYPLLDREFLPDIEGGEVNIAIEMPTGTGLEETAEIAEQVEKLCKKIPEVDTIFTTVGSSGVMSIVQSSDPDKASIQARLLPRKERQRSSAEVARELRQEVAELPGAKIEVAEADPKSMGMEMESPVSISIQGDEMDVLEETAEEIAHIVSKVPGTGNVKTSLEEGKPEIQVQLDRERAATYGLGTYQVAQALKSAISGQIATRYRSGGQEVDLRVRLVPEARTSLEDLENLRISSPLGIQVPLKEIAQLKKAHTPAVISRQNQTRSCSIYADLDGRSLGSVMDDIRAELDKMQLLPGYSITYGGEQEQMLESFDALKLALILGIILIYMVMASQFESLFHPLVIMFTIPMALIGVILAFVITGMTFSIAAYIGVILLAGLAVKNGIVLVDYINVLRSRGLSRWEAILQAGPIRLRPVLMTALTAIFAMLPLALGLGEGAEIDAPLALAVIGGLTVATFLTLVVVPLMYTLLEDIGMRIGVIK</sequence>
<dbReference type="EMBL" id="CDRZ01000046">
    <property type="protein sequence ID" value="CEO88007.1"/>
    <property type="molecule type" value="Genomic_DNA"/>
</dbReference>
<dbReference type="GO" id="GO:0042910">
    <property type="term" value="F:xenobiotic transmembrane transporter activity"/>
    <property type="evidence" value="ECO:0007669"/>
    <property type="project" value="TreeGrafter"/>
</dbReference>
<proteinExistence type="predicted"/>
<dbReference type="Pfam" id="PF00873">
    <property type="entry name" value="ACR_tran"/>
    <property type="match status" value="1"/>
</dbReference>
<keyword evidence="2" id="KW-0472">Membrane</keyword>
<keyword evidence="2" id="KW-0812">Transmembrane</keyword>
<feature type="transmembrane region" description="Helical" evidence="2">
    <location>
        <begin position="933"/>
        <end position="958"/>
    </location>
</feature>
<dbReference type="Gene3D" id="1.20.1640.10">
    <property type="entry name" value="Multidrug efflux transporter AcrB transmembrane domain"/>
    <property type="match status" value="2"/>
</dbReference>
<evidence type="ECO:0000313" key="3">
    <source>
        <dbReference type="EMBL" id="CEO88007.1"/>
    </source>
</evidence>
<feature type="transmembrane region" description="Helical" evidence="2">
    <location>
        <begin position="1010"/>
        <end position="1033"/>
    </location>
</feature>
<dbReference type="AlphaFoldDB" id="A0A0B7MK14"/>
<keyword evidence="2" id="KW-1133">Transmembrane helix</keyword>
<dbReference type="PANTHER" id="PTHR32063:SF0">
    <property type="entry name" value="SWARMING MOTILITY PROTEIN SWRC"/>
    <property type="match status" value="1"/>
</dbReference>
<keyword evidence="4" id="KW-1185">Reference proteome</keyword>
<dbReference type="SUPFAM" id="SSF82714">
    <property type="entry name" value="Multidrug efflux transporter AcrB TolC docking domain, DN and DC subdomains"/>
    <property type="match status" value="2"/>
</dbReference>
<dbReference type="InterPro" id="IPR027463">
    <property type="entry name" value="AcrB_DN_DC_subdom"/>
</dbReference>
<feature type="region of interest" description="Disordered" evidence="1">
    <location>
        <begin position="63"/>
        <end position="84"/>
    </location>
</feature>
<evidence type="ECO:0000313" key="4">
    <source>
        <dbReference type="Proteomes" id="UP000046155"/>
    </source>
</evidence>
<dbReference type="GO" id="GO:0005886">
    <property type="term" value="C:plasma membrane"/>
    <property type="evidence" value="ECO:0007669"/>
    <property type="project" value="TreeGrafter"/>
</dbReference>
<reference evidence="4" key="1">
    <citation type="submission" date="2015-01" db="EMBL/GenBank/DDBJ databases">
        <authorList>
            <person name="Manzoor Shahid"/>
            <person name="Zubair Saima"/>
        </authorList>
    </citation>
    <scope>NUCLEOTIDE SEQUENCE [LARGE SCALE GENOMIC DNA]</scope>
    <source>
        <strain evidence="4">Sp3</strain>
    </source>
</reference>
<dbReference type="SUPFAM" id="SSF82866">
    <property type="entry name" value="Multidrug efflux transporter AcrB transmembrane domain"/>
    <property type="match status" value="2"/>
</dbReference>
<gene>
    <name evidence="3" type="ORF">SSCH_140005</name>
</gene>
<feature type="transmembrane region" description="Helical" evidence="2">
    <location>
        <begin position="353"/>
        <end position="370"/>
    </location>
</feature>
<dbReference type="Gene3D" id="3.30.2090.10">
    <property type="entry name" value="Multidrug efflux transporter AcrB TolC docking domain, DN and DC subdomains"/>
    <property type="match status" value="2"/>
</dbReference>
<evidence type="ECO:0000256" key="1">
    <source>
        <dbReference type="SAM" id="MobiDB-lite"/>
    </source>
</evidence>
<dbReference type="Gene3D" id="3.30.70.1440">
    <property type="entry name" value="Multidrug efflux transporter AcrB pore domain"/>
    <property type="match status" value="1"/>
</dbReference>
<feature type="transmembrane region" description="Helical" evidence="2">
    <location>
        <begin position="907"/>
        <end position="927"/>
    </location>
</feature>
<dbReference type="RefSeq" id="WP_052835253.1">
    <property type="nucleotide sequence ID" value="NZ_CDRZ01000046.1"/>
</dbReference>
<dbReference type="SUPFAM" id="SSF82693">
    <property type="entry name" value="Multidrug efflux transporter AcrB pore domain, PN1, PN2, PC1 and PC2 subdomains"/>
    <property type="match status" value="3"/>
</dbReference>
<name>A0A0B7MK14_9FIRM</name>
<dbReference type="InterPro" id="IPR001036">
    <property type="entry name" value="Acrflvin-R"/>
</dbReference>
<organism evidence="3 4">
    <name type="scientific">Syntrophaceticus schinkii</name>
    <dbReference type="NCBI Taxonomy" id="499207"/>
    <lineage>
        <taxon>Bacteria</taxon>
        <taxon>Bacillati</taxon>
        <taxon>Bacillota</taxon>
        <taxon>Clostridia</taxon>
        <taxon>Thermoanaerobacterales</taxon>
        <taxon>Thermoanaerobacterales Family III. Incertae Sedis</taxon>
        <taxon>Syntrophaceticus</taxon>
    </lineage>
</organism>
<feature type="transmembrane region" description="Helical" evidence="2">
    <location>
        <begin position="880"/>
        <end position="900"/>
    </location>
</feature>
<dbReference type="Gene3D" id="3.30.70.1430">
    <property type="entry name" value="Multidrug efflux transporter AcrB pore domain"/>
    <property type="match status" value="3"/>
</dbReference>
<dbReference type="Proteomes" id="UP000046155">
    <property type="component" value="Unassembled WGS sequence"/>
</dbReference>
<evidence type="ECO:0000256" key="2">
    <source>
        <dbReference type="SAM" id="Phobius"/>
    </source>
</evidence>
<accession>A0A0B7MK14</accession>